<feature type="transmembrane region" description="Helical" evidence="7">
    <location>
        <begin position="41"/>
        <end position="66"/>
    </location>
</feature>
<feature type="transmembrane region" description="Helical" evidence="7">
    <location>
        <begin position="355"/>
        <end position="379"/>
    </location>
</feature>
<evidence type="ECO:0000256" key="7">
    <source>
        <dbReference type="SAM" id="Phobius"/>
    </source>
</evidence>
<evidence type="ECO:0000256" key="2">
    <source>
        <dbReference type="ARBA" id="ARBA00008335"/>
    </source>
</evidence>
<evidence type="ECO:0000256" key="1">
    <source>
        <dbReference type="ARBA" id="ARBA00004651"/>
    </source>
</evidence>
<accession>A0ABT4CVB2</accession>
<organism evidence="9 10">
    <name type="scientific">Clostridium aestuarii</name>
    <dbReference type="NCBI Taxonomy" id="338193"/>
    <lineage>
        <taxon>Bacteria</taxon>
        <taxon>Bacillati</taxon>
        <taxon>Bacillota</taxon>
        <taxon>Clostridia</taxon>
        <taxon>Eubacteriales</taxon>
        <taxon>Clostridiaceae</taxon>
        <taxon>Clostridium</taxon>
    </lineage>
</organism>
<keyword evidence="3" id="KW-0813">Transport</keyword>
<keyword evidence="4 7" id="KW-0812">Transmembrane</keyword>
<evidence type="ECO:0000256" key="4">
    <source>
        <dbReference type="ARBA" id="ARBA00022692"/>
    </source>
</evidence>
<dbReference type="EMBL" id="JAPQER010000001">
    <property type="protein sequence ID" value="MCY6482924.1"/>
    <property type="molecule type" value="Genomic_DNA"/>
</dbReference>
<evidence type="ECO:0000256" key="3">
    <source>
        <dbReference type="ARBA" id="ARBA00022448"/>
    </source>
</evidence>
<dbReference type="PANTHER" id="PTHR23514">
    <property type="entry name" value="BYPASS OF STOP CODON PROTEIN 6"/>
    <property type="match status" value="1"/>
</dbReference>
<dbReference type="PROSITE" id="PS50850">
    <property type="entry name" value="MFS"/>
    <property type="match status" value="1"/>
</dbReference>
<dbReference type="InterPro" id="IPR020846">
    <property type="entry name" value="MFS_dom"/>
</dbReference>
<feature type="transmembrane region" description="Helical" evidence="7">
    <location>
        <begin position="160"/>
        <end position="181"/>
    </location>
</feature>
<reference evidence="9" key="1">
    <citation type="submission" date="2022-12" db="EMBL/GenBank/DDBJ databases">
        <authorList>
            <person name="Wang J."/>
        </authorList>
    </citation>
    <scope>NUCLEOTIDE SEQUENCE</scope>
    <source>
        <strain evidence="9">HY-45-18</strain>
    </source>
</reference>
<comment type="subcellular location">
    <subcellularLocation>
        <location evidence="1">Cell membrane</location>
        <topology evidence="1">Multi-pass membrane protein</topology>
    </subcellularLocation>
</comment>
<feature type="transmembrane region" description="Helical" evidence="7">
    <location>
        <begin position="73"/>
        <end position="98"/>
    </location>
</feature>
<keyword evidence="5 7" id="KW-1133">Transmembrane helix</keyword>
<feature type="transmembrane region" description="Helical" evidence="7">
    <location>
        <begin position="104"/>
        <end position="123"/>
    </location>
</feature>
<evidence type="ECO:0000256" key="6">
    <source>
        <dbReference type="ARBA" id="ARBA00023136"/>
    </source>
</evidence>
<keyword evidence="6 7" id="KW-0472">Membrane</keyword>
<name>A0ABT4CVB2_9CLOT</name>
<evidence type="ECO:0000313" key="9">
    <source>
        <dbReference type="EMBL" id="MCY6482924.1"/>
    </source>
</evidence>
<protein>
    <submittedName>
        <fullName evidence="9">MFS transporter</fullName>
    </submittedName>
</protein>
<feature type="domain" description="Major facilitator superfamily (MFS) profile" evidence="8">
    <location>
        <begin position="8"/>
        <end position="384"/>
    </location>
</feature>
<feature type="transmembrane region" description="Helical" evidence="7">
    <location>
        <begin position="300"/>
        <end position="319"/>
    </location>
</feature>
<sequence>MRITRNKLMQLCFIAFAMIGFVFSMRTNVFSVVQSDYLGGYGHIATLVLISGIIMQFATLGTGYAIEKWNHKLILSIGLILYSISSLAMIFVQSILIFDILFCFYMFAYGICVLAVNLYVGVLDLNARGKSLMKLHLGFSIGALVGPKLMSGLLKNGVNWQMIFGLSSIPTLIIFFILMFVKETENKYVVQVEEKVNIIEENIYSWRNMIVWLFVILFICGQVWEYGLGTWFIIFAREAHKVSEDQAANYLTIFWICYPIVRGLFSQILEKVGYERCLLFSFICNVILIALGLYTSQLIFFALTGIFTATMYPTIMAMMQQRFSGVNVGMIGWISMMGGMIEYVFIWAIGKLGDAFGITVGFGSLIIYMFIGVAIVVIINLNYKNIRGTEVVAR</sequence>
<proteinExistence type="inferred from homology"/>
<dbReference type="SUPFAM" id="SSF103473">
    <property type="entry name" value="MFS general substrate transporter"/>
    <property type="match status" value="1"/>
</dbReference>
<keyword evidence="10" id="KW-1185">Reference proteome</keyword>
<comment type="caution">
    <text evidence="9">The sequence shown here is derived from an EMBL/GenBank/DDBJ whole genome shotgun (WGS) entry which is preliminary data.</text>
</comment>
<feature type="transmembrane region" description="Helical" evidence="7">
    <location>
        <begin position="135"/>
        <end position="154"/>
    </location>
</feature>
<evidence type="ECO:0000259" key="8">
    <source>
        <dbReference type="PROSITE" id="PS50850"/>
    </source>
</evidence>
<dbReference type="RefSeq" id="WP_268039192.1">
    <property type="nucleotide sequence ID" value="NZ_JAPQER010000001.1"/>
</dbReference>
<evidence type="ECO:0000313" key="10">
    <source>
        <dbReference type="Proteomes" id="UP001078443"/>
    </source>
</evidence>
<dbReference type="Proteomes" id="UP001078443">
    <property type="component" value="Unassembled WGS sequence"/>
</dbReference>
<dbReference type="Gene3D" id="1.20.1250.20">
    <property type="entry name" value="MFS general substrate transporter like domains"/>
    <property type="match status" value="2"/>
</dbReference>
<dbReference type="Pfam" id="PF07690">
    <property type="entry name" value="MFS_1"/>
    <property type="match status" value="1"/>
</dbReference>
<evidence type="ECO:0000256" key="5">
    <source>
        <dbReference type="ARBA" id="ARBA00022989"/>
    </source>
</evidence>
<dbReference type="InterPro" id="IPR011701">
    <property type="entry name" value="MFS"/>
</dbReference>
<dbReference type="PANTHER" id="PTHR23514:SF3">
    <property type="entry name" value="BYPASS OF STOP CODON PROTEIN 6"/>
    <property type="match status" value="1"/>
</dbReference>
<feature type="transmembrane region" description="Helical" evidence="7">
    <location>
        <begin position="247"/>
        <end position="265"/>
    </location>
</feature>
<dbReference type="InterPro" id="IPR036259">
    <property type="entry name" value="MFS_trans_sf"/>
</dbReference>
<dbReference type="InterPro" id="IPR051788">
    <property type="entry name" value="MFS_Transporter"/>
</dbReference>
<feature type="transmembrane region" description="Helical" evidence="7">
    <location>
        <begin position="277"/>
        <end position="294"/>
    </location>
</feature>
<feature type="transmembrane region" description="Helical" evidence="7">
    <location>
        <begin position="210"/>
        <end position="235"/>
    </location>
</feature>
<gene>
    <name evidence="9" type="ORF">OW763_00960</name>
</gene>
<feature type="transmembrane region" description="Helical" evidence="7">
    <location>
        <begin position="331"/>
        <end position="349"/>
    </location>
</feature>
<comment type="similarity">
    <text evidence="2">Belongs to the major facilitator superfamily.</text>
</comment>